<dbReference type="Pfam" id="PF02684">
    <property type="entry name" value="LpxB"/>
    <property type="match status" value="1"/>
</dbReference>
<protein>
    <recommendedName>
        <fullName evidence="4 11">Lipid-A-disaccharide synthase</fullName>
        <ecNumber evidence="3 11">2.4.1.182</ecNumber>
    </recommendedName>
</protein>
<gene>
    <name evidence="12" type="primary">lpxB</name>
    <name evidence="12" type="ORF">PYH38_004469</name>
</gene>
<keyword evidence="9" id="KW-0443">Lipid metabolism</keyword>
<keyword evidence="8 12" id="KW-0808">Transferase</keyword>
<keyword evidence="7 12" id="KW-0328">Glycosyltransferase</keyword>
<comment type="catalytic activity">
    <reaction evidence="10">
        <text>a lipid X + a UDP-2-N,3-O-bis[(3R)-3-hydroxyacyl]-alpha-D-glucosamine = a lipid A disaccharide + UDP + H(+)</text>
        <dbReference type="Rhea" id="RHEA:67828"/>
        <dbReference type="ChEBI" id="CHEBI:15378"/>
        <dbReference type="ChEBI" id="CHEBI:58223"/>
        <dbReference type="ChEBI" id="CHEBI:137748"/>
        <dbReference type="ChEBI" id="CHEBI:176338"/>
        <dbReference type="ChEBI" id="CHEBI:176343"/>
        <dbReference type="EC" id="2.4.1.182"/>
    </reaction>
</comment>
<comment type="function">
    <text evidence="1">Condensation of UDP-2,3-diacylglucosamine and 2,3-diacylglucosamine-1-phosphate to form lipid A disaccharide, a precursor of lipid A, a phosphorylated glycolipid that anchors the lipopolysaccharide to the outer membrane of the cell.</text>
</comment>
<keyword evidence="5" id="KW-0444">Lipid biosynthesis</keyword>
<evidence type="ECO:0000256" key="11">
    <source>
        <dbReference type="NCBIfam" id="TIGR00215"/>
    </source>
</evidence>
<evidence type="ECO:0000256" key="6">
    <source>
        <dbReference type="ARBA" id="ARBA00022556"/>
    </source>
</evidence>
<evidence type="ECO:0000256" key="2">
    <source>
        <dbReference type="ARBA" id="ARBA00007868"/>
    </source>
</evidence>
<comment type="similarity">
    <text evidence="2">Belongs to the LpxB family.</text>
</comment>
<keyword evidence="6" id="KW-0441">Lipid A biosynthesis</keyword>
<dbReference type="Proteomes" id="UP001235547">
    <property type="component" value="Chromosome 1"/>
</dbReference>
<evidence type="ECO:0000256" key="4">
    <source>
        <dbReference type="ARBA" id="ARBA00020902"/>
    </source>
</evidence>
<evidence type="ECO:0000256" key="8">
    <source>
        <dbReference type="ARBA" id="ARBA00022679"/>
    </source>
</evidence>
<name>A0ABY8CZ64_9HYPH</name>
<evidence type="ECO:0000256" key="5">
    <source>
        <dbReference type="ARBA" id="ARBA00022516"/>
    </source>
</evidence>
<dbReference type="PANTHER" id="PTHR30372:SF4">
    <property type="entry name" value="LIPID-A-DISACCHARIDE SYNTHASE, MITOCHONDRIAL-RELATED"/>
    <property type="match status" value="1"/>
</dbReference>
<evidence type="ECO:0000256" key="9">
    <source>
        <dbReference type="ARBA" id="ARBA00023098"/>
    </source>
</evidence>
<dbReference type="SUPFAM" id="SSF53756">
    <property type="entry name" value="UDP-Glycosyltransferase/glycogen phosphorylase"/>
    <property type="match status" value="1"/>
</dbReference>
<evidence type="ECO:0000313" key="12">
    <source>
        <dbReference type="EMBL" id="WEX82226.1"/>
    </source>
</evidence>
<dbReference type="EC" id="2.4.1.182" evidence="3 11"/>
<evidence type="ECO:0000256" key="7">
    <source>
        <dbReference type="ARBA" id="ARBA00022676"/>
    </source>
</evidence>
<dbReference type="NCBIfam" id="TIGR00215">
    <property type="entry name" value="lpxB"/>
    <property type="match status" value="1"/>
</dbReference>
<keyword evidence="13" id="KW-1185">Reference proteome</keyword>
<dbReference type="RefSeq" id="WP_280732962.1">
    <property type="nucleotide sequence ID" value="NZ_CP120368.1"/>
</dbReference>
<sequence length="394" mass="43986">MTNRSYKLAVIAGEVSGDLLGADLVRALRSRIGEPIELVGVGGEALEAEGLRSLFDYSELSIMGFSQVLARLPKLVLRIRQTARAIISARPDALLIIDSPDFTHRVARRVRAALPGLPVVNYVCPSVWAWKPERAPRMQAYVDHVLAVLPFEPGVMRELGGPPTTYVGHRLASDMNVLAVRSHQRKKQQAEHQREVTTCLLLPGSRASEVNRLLPIFRETVEELAARHDCMRFLLPTVPRQEKRVRELTASWKIRPEISVAADRKWEAFAEADAALAASGTVILELALAGIPVVSTYSADWLVSFLHTRIRIWTAALPNLVADFPVIPEYFNKTIRPGALTRWFERLSSDTPQRRAMLDGFAIVQQRMATDRPPGEKAAEILSDYLQEKKPGHF</sequence>
<evidence type="ECO:0000256" key="1">
    <source>
        <dbReference type="ARBA" id="ARBA00002056"/>
    </source>
</evidence>
<evidence type="ECO:0000256" key="10">
    <source>
        <dbReference type="ARBA" id="ARBA00048975"/>
    </source>
</evidence>
<dbReference type="GO" id="GO:0008915">
    <property type="term" value="F:lipid-A-disaccharide synthase activity"/>
    <property type="evidence" value="ECO:0007669"/>
    <property type="project" value="UniProtKB-EC"/>
</dbReference>
<organism evidence="12 13">
    <name type="scientific">Sinorhizobium numidicum</name>
    <dbReference type="NCBI Taxonomy" id="680248"/>
    <lineage>
        <taxon>Bacteria</taxon>
        <taxon>Pseudomonadati</taxon>
        <taxon>Pseudomonadota</taxon>
        <taxon>Alphaproteobacteria</taxon>
        <taxon>Hyphomicrobiales</taxon>
        <taxon>Rhizobiaceae</taxon>
        <taxon>Sinorhizobium/Ensifer group</taxon>
        <taxon>Sinorhizobium</taxon>
    </lineage>
</organism>
<proteinExistence type="inferred from homology"/>
<dbReference type="InterPro" id="IPR003835">
    <property type="entry name" value="Glyco_trans_19"/>
</dbReference>
<accession>A0ABY8CZ64</accession>
<reference evidence="12 13" key="1">
    <citation type="submission" date="2023-03" db="EMBL/GenBank/DDBJ databases">
        <authorList>
            <person name="Kaur S."/>
            <person name="Espinosa-Saiz D."/>
            <person name="Velazquez E."/>
            <person name="Menendez E."/>
            <person name="diCenzo G.C."/>
        </authorList>
    </citation>
    <scope>NUCLEOTIDE SEQUENCE [LARGE SCALE GENOMIC DNA]</scope>
    <source>
        <strain evidence="12 13">LMG 27395</strain>
    </source>
</reference>
<dbReference type="EMBL" id="CP120371">
    <property type="protein sequence ID" value="WEX82226.1"/>
    <property type="molecule type" value="Genomic_DNA"/>
</dbReference>
<evidence type="ECO:0000313" key="13">
    <source>
        <dbReference type="Proteomes" id="UP001235547"/>
    </source>
</evidence>
<evidence type="ECO:0000256" key="3">
    <source>
        <dbReference type="ARBA" id="ARBA00012687"/>
    </source>
</evidence>
<dbReference type="PANTHER" id="PTHR30372">
    <property type="entry name" value="LIPID-A-DISACCHARIDE SYNTHASE"/>
    <property type="match status" value="1"/>
</dbReference>